<dbReference type="InterPro" id="IPR018197">
    <property type="entry name" value="Glycerate_kinase_RE-like"/>
</dbReference>
<dbReference type="Gene3D" id="3.90.1510.10">
    <property type="entry name" value="Glycerate kinase, domain 2"/>
    <property type="match status" value="1"/>
</dbReference>
<comment type="similarity">
    <text evidence="1 4">Belongs to the glycerate kinase type-1 family.</text>
</comment>
<evidence type="ECO:0000256" key="4">
    <source>
        <dbReference type="PIRNR" id="PIRNR006078"/>
    </source>
</evidence>
<dbReference type="NCBIfam" id="TIGR00045">
    <property type="entry name" value="glycerate kinase"/>
    <property type="match status" value="1"/>
</dbReference>
<dbReference type="InterPro" id="IPR004381">
    <property type="entry name" value="Glycerate_kinase"/>
</dbReference>
<dbReference type="GO" id="GO:0008887">
    <property type="term" value="F:glycerate kinase activity"/>
    <property type="evidence" value="ECO:0007669"/>
    <property type="project" value="UniProtKB-UniRule"/>
</dbReference>
<dbReference type="InterPro" id="IPR018193">
    <property type="entry name" value="Glyc_kinase_flavodox-like_fold"/>
</dbReference>
<keyword evidence="2 4" id="KW-0808">Transferase</keyword>
<dbReference type="AlphaFoldDB" id="A0A1X7G7H2"/>
<dbReference type="PANTHER" id="PTHR21599">
    <property type="entry name" value="GLYCERATE KINASE"/>
    <property type="match status" value="1"/>
</dbReference>
<organism evidence="5 6">
    <name type="scientific">Paenibacillus uliginis N3/975</name>
    <dbReference type="NCBI Taxonomy" id="1313296"/>
    <lineage>
        <taxon>Bacteria</taxon>
        <taxon>Bacillati</taxon>
        <taxon>Bacillota</taxon>
        <taxon>Bacilli</taxon>
        <taxon>Bacillales</taxon>
        <taxon>Paenibacillaceae</taxon>
        <taxon>Paenibacillus</taxon>
    </lineage>
</organism>
<dbReference type="Pfam" id="PF02595">
    <property type="entry name" value="Gly_kinase"/>
    <property type="match status" value="1"/>
</dbReference>
<keyword evidence="6" id="KW-1185">Reference proteome</keyword>
<name>A0A1X7G7H2_9BACL</name>
<evidence type="ECO:0000256" key="2">
    <source>
        <dbReference type="ARBA" id="ARBA00022679"/>
    </source>
</evidence>
<dbReference type="PIRSF" id="PIRSF006078">
    <property type="entry name" value="GlxK"/>
    <property type="match status" value="1"/>
</dbReference>
<dbReference type="SUPFAM" id="SSF110738">
    <property type="entry name" value="Glycerate kinase I"/>
    <property type="match status" value="1"/>
</dbReference>
<dbReference type="Proteomes" id="UP000192940">
    <property type="component" value="Chromosome I"/>
</dbReference>
<dbReference type="STRING" id="1313296.SAMN05661091_0156"/>
<dbReference type="PANTHER" id="PTHR21599:SF0">
    <property type="entry name" value="GLYCERATE KINASE"/>
    <property type="match status" value="1"/>
</dbReference>
<dbReference type="GO" id="GO:0031388">
    <property type="term" value="P:organic acid phosphorylation"/>
    <property type="evidence" value="ECO:0007669"/>
    <property type="project" value="UniProtKB-UniRule"/>
</dbReference>
<evidence type="ECO:0000313" key="5">
    <source>
        <dbReference type="EMBL" id="SMF65354.1"/>
    </source>
</evidence>
<evidence type="ECO:0000313" key="6">
    <source>
        <dbReference type="Proteomes" id="UP000192940"/>
    </source>
</evidence>
<evidence type="ECO:0000256" key="1">
    <source>
        <dbReference type="ARBA" id="ARBA00006284"/>
    </source>
</evidence>
<proteinExistence type="inferred from homology"/>
<dbReference type="RefSeq" id="WP_208917288.1">
    <property type="nucleotide sequence ID" value="NZ_LT840184.1"/>
</dbReference>
<dbReference type="Gene3D" id="3.40.50.10350">
    <property type="entry name" value="Glycerate kinase, domain 1"/>
    <property type="match status" value="1"/>
</dbReference>
<reference evidence="5 6" key="1">
    <citation type="submission" date="2017-04" db="EMBL/GenBank/DDBJ databases">
        <authorList>
            <person name="Afonso C.L."/>
            <person name="Miller P.J."/>
            <person name="Scott M.A."/>
            <person name="Spackman E."/>
            <person name="Goraichik I."/>
            <person name="Dimitrov K.M."/>
            <person name="Suarez D.L."/>
            <person name="Swayne D.E."/>
        </authorList>
    </citation>
    <scope>NUCLEOTIDE SEQUENCE [LARGE SCALE GENOMIC DNA]</scope>
    <source>
        <strain evidence="5 6">N3/975</strain>
    </source>
</reference>
<dbReference type="InterPro" id="IPR036129">
    <property type="entry name" value="Glycerate_kinase_sf"/>
</dbReference>
<protein>
    <submittedName>
        <fullName evidence="5">Glycerate kinase</fullName>
    </submittedName>
</protein>
<evidence type="ECO:0000256" key="3">
    <source>
        <dbReference type="ARBA" id="ARBA00022777"/>
    </source>
</evidence>
<gene>
    <name evidence="5" type="ORF">SAMN05661091_0156</name>
</gene>
<accession>A0A1X7G7H2</accession>
<sequence length="396" mass="41604">MKNDFVIVLAPDSFKESMTAKEVCEAMERGIQKANPAITCIHVPMADGGEGTMQSLVDATGGTIHTMKVKGPFGNEVEAFYGISGDGETGVLEMASASGIHLVSPESRNPLVATTYGTGELIKACLDHGVRNLLIGIGGSATNDGGAGVVQALGGKLLDSEGIELPFGGGQLGRLASIDLTHFDPRLQDIMVEVACDVTNPLCGPKGASHVFGPQKGATPEMIEQLDDNLRNYANVIKRQMNRDIVDVPGAGAAGGLGGGLMVFLNGVLKKGIDMVIDYTGLEEKVQQADMVWTGEGGMDFQTQYGKTPLGVAIVAKKYNKPVVALAGRIGDQIEVLYDKGIDCIFGIMPGAATIEEALANGQENVERTSENVTRLMLSLNGLKQPVITEAGERTK</sequence>
<dbReference type="EMBL" id="LT840184">
    <property type="protein sequence ID" value="SMF65354.1"/>
    <property type="molecule type" value="Genomic_DNA"/>
</dbReference>
<keyword evidence="3 4" id="KW-0418">Kinase</keyword>